<sequence>MQLHCFANVLLAVGCHGEQQHDGDNSDARKIVDLFMSYRI</sequence>
<dbReference type="AlphaFoldDB" id="A0A0A8YTH1"/>
<organism evidence="1">
    <name type="scientific">Arundo donax</name>
    <name type="common">Giant reed</name>
    <name type="synonym">Donax arundinaceus</name>
    <dbReference type="NCBI Taxonomy" id="35708"/>
    <lineage>
        <taxon>Eukaryota</taxon>
        <taxon>Viridiplantae</taxon>
        <taxon>Streptophyta</taxon>
        <taxon>Embryophyta</taxon>
        <taxon>Tracheophyta</taxon>
        <taxon>Spermatophyta</taxon>
        <taxon>Magnoliopsida</taxon>
        <taxon>Liliopsida</taxon>
        <taxon>Poales</taxon>
        <taxon>Poaceae</taxon>
        <taxon>PACMAD clade</taxon>
        <taxon>Arundinoideae</taxon>
        <taxon>Arundineae</taxon>
        <taxon>Arundo</taxon>
    </lineage>
</organism>
<protein>
    <submittedName>
        <fullName evidence="1">Uncharacterized protein</fullName>
    </submittedName>
</protein>
<proteinExistence type="predicted"/>
<accession>A0A0A8YTH1</accession>
<dbReference type="EMBL" id="GBRH01269152">
    <property type="protein sequence ID" value="JAD28743.1"/>
    <property type="molecule type" value="Transcribed_RNA"/>
</dbReference>
<reference evidence="1" key="2">
    <citation type="journal article" date="2015" name="Data Brief">
        <title>Shoot transcriptome of the giant reed, Arundo donax.</title>
        <authorList>
            <person name="Barrero R.A."/>
            <person name="Guerrero F.D."/>
            <person name="Moolhuijzen P."/>
            <person name="Goolsby J.A."/>
            <person name="Tidwell J."/>
            <person name="Bellgard S.E."/>
            <person name="Bellgard M.I."/>
        </authorList>
    </citation>
    <scope>NUCLEOTIDE SEQUENCE</scope>
    <source>
        <tissue evidence="1">Shoot tissue taken approximately 20 cm above the soil surface</tissue>
    </source>
</reference>
<name>A0A0A8YTH1_ARUDO</name>
<reference evidence="1" key="1">
    <citation type="submission" date="2014-09" db="EMBL/GenBank/DDBJ databases">
        <authorList>
            <person name="Magalhaes I.L.F."/>
            <person name="Oliveira U."/>
            <person name="Santos F.R."/>
            <person name="Vidigal T.H.D.A."/>
            <person name="Brescovit A.D."/>
            <person name="Santos A.J."/>
        </authorList>
    </citation>
    <scope>NUCLEOTIDE SEQUENCE</scope>
    <source>
        <tissue evidence="1">Shoot tissue taken approximately 20 cm above the soil surface</tissue>
    </source>
</reference>
<evidence type="ECO:0000313" key="1">
    <source>
        <dbReference type="EMBL" id="JAD28743.1"/>
    </source>
</evidence>